<dbReference type="GO" id="GO:0004175">
    <property type="term" value="F:endopeptidase activity"/>
    <property type="evidence" value="ECO:0007669"/>
    <property type="project" value="TreeGrafter"/>
</dbReference>
<dbReference type="AlphaFoldDB" id="A0A7Y9JZY6"/>
<feature type="signal peptide" evidence="2">
    <location>
        <begin position="1"/>
        <end position="20"/>
    </location>
</feature>
<feature type="region of interest" description="Disordered" evidence="1">
    <location>
        <begin position="22"/>
        <end position="48"/>
    </location>
</feature>
<dbReference type="CDD" id="cd07561">
    <property type="entry name" value="Peptidase_S41_CPP_like"/>
    <property type="match status" value="1"/>
</dbReference>
<organism evidence="4 5">
    <name type="scientific">Sphingomonas melonis</name>
    <dbReference type="NCBI Taxonomy" id="152682"/>
    <lineage>
        <taxon>Bacteria</taxon>
        <taxon>Pseudomonadati</taxon>
        <taxon>Pseudomonadota</taxon>
        <taxon>Alphaproteobacteria</taxon>
        <taxon>Sphingomonadales</taxon>
        <taxon>Sphingomonadaceae</taxon>
        <taxon>Sphingomonas</taxon>
    </lineage>
</organism>
<feature type="compositionally biased region" description="Low complexity" evidence="1">
    <location>
        <begin position="31"/>
        <end position="40"/>
    </location>
</feature>
<dbReference type="GO" id="GO:0007165">
    <property type="term" value="P:signal transduction"/>
    <property type="evidence" value="ECO:0007669"/>
    <property type="project" value="TreeGrafter"/>
</dbReference>
<dbReference type="PROSITE" id="PS51257">
    <property type="entry name" value="PROKAR_LIPOPROTEIN"/>
    <property type="match status" value="1"/>
</dbReference>
<accession>A0A7Y9JZY6</accession>
<keyword evidence="4" id="KW-0378">Hydrolase</keyword>
<reference evidence="4 5" key="1">
    <citation type="submission" date="2020-07" db="EMBL/GenBank/DDBJ databases">
        <authorList>
            <person name="Partida-Martinez L."/>
            <person name="Huntemann M."/>
            <person name="Clum A."/>
            <person name="Wang J."/>
            <person name="Palaniappan K."/>
            <person name="Ritter S."/>
            <person name="Chen I.-M."/>
            <person name="Stamatis D."/>
            <person name="Reddy T."/>
            <person name="O'Malley R."/>
            <person name="Daum C."/>
            <person name="Shapiro N."/>
            <person name="Ivanova N."/>
            <person name="Kyrpides N."/>
            <person name="Woyke T."/>
        </authorList>
    </citation>
    <scope>NUCLEOTIDE SEQUENCE [LARGE SCALE GENOMIC DNA]</scope>
    <source>
        <strain evidence="4 5">AS2.3</strain>
    </source>
</reference>
<sequence length="489" mass="51334">MAIRRSVTALAISAMLASCGGSDSGGGSSIGGTAPTTSTPAPTPTPSPIAAAGCSIRERQNWVTEQMREWYLFYDTLPANPNPAGYATVESYLDSLTATARSQNKDRYFTYLTSIKEEDAYYSSGSTAGFGWRFGLTADGHLYVTEAFEGAPGLAAGVDRGAEILAIGTSASNLQTVASLLQSDSTGAALNNALGEDTAGTTRYFQVQDASGTRTVSVAKSDFTLDPVSSRYGAQIITDGGQRYGYVNLRTFISTADPALRAAFARFKAAGITNIIVDLRYNGGGALPIAELFTNLLGANRSTRDVMSYVSYRPEKAALNETTYFTPQAQSVAATRIAFIGTGGTASASEYVINAYIPYLHANAGLIGTNTYGKPVGQIARSNVGCDDRLRVIAIALQNAARQGAYYNGLADTVEASCQAADDIRYPMGDPREASTRSALDFLQGKSCTRVAPAAGAGAHALSVAMPREALMPTGPRVSTAQREVPGLF</sequence>
<dbReference type="Gene3D" id="3.30.750.170">
    <property type="match status" value="1"/>
</dbReference>
<dbReference type="InterPro" id="IPR029045">
    <property type="entry name" value="ClpP/crotonase-like_dom_sf"/>
</dbReference>
<dbReference type="Gene3D" id="2.30.42.10">
    <property type="match status" value="1"/>
</dbReference>
<dbReference type="SMART" id="SM00245">
    <property type="entry name" value="TSPc"/>
    <property type="match status" value="1"/>
</dbReference>
<dbReference type="Gene3D" id="3.90.226.10">
    <property type="entry name" value="2-enoyl-CoA Hydratase, Chain A, domain 1"/>
    <property type="match status" value="1"/>
</dbReference>
<protein>
    <submittedName>
        <fullName evidence="4">C-terminal processing protease CtpA/Prc</fullName>
    </submittedName>
</protein>
<dbReference type="InterPro" id="IPR005151">
    <property type="entry name" value="Tail-specific_protease"/>
</dbReference>
<dbReference type="GO" id="GO:0030288">
    <property type="term" value="C:outer membrane-bounded periplasmic space"/>
    <property type="evidence" value="ECO:0007669"/>
    <property type="project" value="TreeGrafter"/>
</dbReference>
<dbReference type="Proteomes" id="UP000517753">
    <property type="component" value="Unassembled WGS sequence"/>
</dbReference>
<proteinExistence type="predicted"/>
<dbReference type="InterPro" id="IPR036034">
    <property type="entry name" value="PDZ_sf"/>
</dbReference>
<gene>
    <name evidence="4" type="ORF">HD841_000155</name>
</gene>
<feature type="chain" id="PRO_5030831998" evidence="2">
    <location>
        <begin position="21"/>
        <end position="489"/>
    </location>
</feature>
<reference evidence="4 5" key="2">
    <citation type="submission" date="2020-08" db="EMBL/GenBank/DDBJ databases">
        <title>The Agave Microbiome: Exploring the role of microbial communities in plant adaptations to desert environments.</title>
        <authorList>
            <person name="Partida-Martinez L.P."/>
        </authorList>
    </citation>
    <scope>NUCLEOTIDE SEQUENCE [LARGE SCALE GENOMIC DNA]</scope>
    <source>
        <strain evidence="4 5">AS2.3</strain>
    </source>
</reference>
<dbReference type="GO" id="GO:0008236">
    <property type="term" value="F:serine-type peptidase activity"/>
    <property type="evidence" value="ECO:0007669"/>
    <property type="project" value="InterPro"/>
</dbReference>
<name>A0A7Y9JZY6_9SPHN</name>
<evidence type="ECO:0000313" key="5">
    <source>
        <dbReference type="Proteomes" id="UP000517753"/>
    </source>
</evidence>
<keyword evidence="5" id="KW-1185">Reference proteome</keyword>
<dbReference type="Pfam" id="PF03572">
    <property type="entry name" value="Peptidase_S41"/>
    <property type="match status" value="1"/>
</dbReference>
<keyword evidence="2" id="KW-0732">Signal</keyword>
<dbReference type="GO" id="GO:0006508">
    <property type="term" value="P:proteolysis"/>
    <property type="evidence" value="ECO:0007669"/>
    <property type="project" value="UniProtKB-KW"/>
</dbReference>
<evidence type="ECO:0000256" key="2">
    <source>
        <dbReference type="SAM" id="SignalP"/>
    </source>
</evidence>
<dbReference type="Pfam" id="PF18294">
    <property type="entry name" value="Pept_S41_N"/>
    <property type="match status" value="1"/>
</dbReference>
<dbReference type="SUPFAM" id="SSF52096">
    <property type="entry name" value="ClpP/crotonase"/>
    <property type="match status" value="1"/>
</dbReference>
<evidence type="ECO:0000256" key="1">
    <source>
        <dbReference type="SAM" id="MobiDB-lite"/>
    </source>
</evidence>
<dbReference type="InterPro" id="IPR041613">
    <property type="entry name" value="Pept_S41_N"/>
</dbReference>
<dbReference type="PANTHER" id="PTHR32060:SF30">
    <property type="entry name" value="CARBOXY-TERMINAL PROCESSING PROTEASE CTPA"/>
    <property type="match status" value="1"/>
</dbReference>
<evidence type="ECO:0000313" key="4">
    <source>
        <dbReference type="EMBL" id="NYD88386.1"/>
    </source>
</evidence>
<feature type="domain" description="Tail specific protease" evidence="3">
    <location>
        <begin position="211"/>
        <end position="421"/>
    </location>
</feature>
<comment type="caution">
    <text evidence="4">The sequence shown here is derived from an EMBL/GenBank/DDBJ whole genome shotgun (WGS) entry which is preliminary data.</text>
</comment>
<dbReference type="PANTHER" id="PTHR32060">
    <property type="entry name" value="TAIL-SPECIFIC PROTEASE"/>
    <property type="match status" value="1"/>
</dbReference>
<evidence type="ECO:0000259" key="3">
    <source>
        <dbReference type="SMART" id="SM00245"/>
    </source>
</evidence>
<dbReference type="EMBL" id="JACCBY010000001">
    <property type="protein sequence ID" value="NYD88386.1"/>
    <property type="molecule type" value="Genomic_DNA"/>
</dbReference>
<keyword evidence="4" id="KW-0645">Protease</keyword>